<keyword evidence="2" id="KW-1185">Reference proteome</keyword>
<dbReference type="EMBL" id="JAAZWO010000023">
    <property type="protein sequence ID" value="MBC2399160.1"/>
    <property type="molecule type" value="Genomic_DNA"/>
</dbReference>
<comment type="caution">
    <text evidence="1">The sequence shown here is derived from an EMBL/GenBank/DDBJ whole genome shotgun (WGS) entry which is preliminary data.</text>
</comment>
<gene>
    <name evidence="1" type="ORF">HGG79_15470</name>
</gene>
<protein>
    <submittedName>
        <fullName evidence="1">Uncharacterized protein</fullName>
    </submittedName>
</protein>
<evidence type="ECO:0000313" key="1">
    <source>
        <dbReference type="EMBL" id="MBC2399160.1"/>
    </source>
</evidence>
<name>A0A923J2U0_CLOTT</name>
<evidence type="ECO:0000313" key="2">
    <source>
        <dbReference type="Proteomes" id="UP000563151"/>
    </source>
</evidence>
<organism evidence="1 2">
    <name type="scientific">Clostridium tetanomorphum</name>
    <dbReference type="NCBI Taxonomy" id="1553"/>
    <lineage>
        <taxon>Bacteria</taxon>
        <taxon>Bacillati</taxon>
        <taxon>Bacillota</taxon>
        <taxon>Clostridia</taxon>
        <taxon>Eubacteriales</taxon>
        <taxon>Clostridiaceae</taxon>
        <taxon>Clostridium</taxon>
    </lineage>
</organism>
<proteinExistence type="predicted"/>
<dbReference type="Proteomes" id="UP000563151">
    <property type="component" value="Unassembled WGS sequence"/>
</dbReference>
<accession>A0A923J2U0</accession>
<sequence>MDKNNIDELAKVIEREDKRAEFEVAYKKFAGVVEVLMLAHVSVDIQNDYLILEQL</sequence>
<dbReference type="RefSeq" id="WP_156950192.1">
    <property type="nucleotide sequence ID" value="NZ_JAAZWO010000023.1"/>
</dbReference>
<dbReference type="AlphaFoldDB" id="A0A923J2U0"/>
<reference evidence="1 2" key="1">
    <citation type="submission" date="2020-04" db="EMBL/GenBank/DDBJ databases">
        <title>Genomic insights into acetone-butanol-ethanol (ABE) fermentation by sequencing solventogenic clostridia strains.</title>
        <authorList>
            <person name="Brown S."/>
        </authorList>
    </citation>
    <scope>NUCLEOTIDE SEQUENCE [LARGE SCALE GENOMIC DNA]</scope>
    <source>
        <strain evidence="1 2">DJ011</strain>
    </source>
</reference>